<evidence type="ECO:0000256" key="6">
    <source>
        <dbReference type="SAM" id="Phobius"/>
    </source>
</evidence>
<feature type="transmembrane region" description="Helical" evidence="6">
    <location>
        <begin position="113"/>
        <end position="134"/>
    </location>
</feature>
<dbReference type="NCBIfam" id="TIGR01297">
    <property type="entry name" value="CDF"/>
    <property type="match status" value="1"/>
</dbReference>
<keyword evidence="2" id="KW-0813">Transport</keyword>
<dbReference type="Gene3D" id="3.30.70.1350">
    <property type="entry name" value="Cation efflux protein, cytoplasmic domain"/>
    <property type="match status" value="1"/>
</dbReference>
<keyword evidence="5 6" id="KW-0472">Membrane</keyword>
<evidence type="ECO:0000256" key="1">
    <source>
        <dbReference type="ARBA" id="ARBA00004141"/>
    </source>
</evidence>
<keyword evidence="3 6" id="KW-0812">Transmembrane</keyword>
<dbReference type="Pfam" id="PF01545">
    <property type="entry name" value="Cation_efflux"/>
    <property type="match status" value="1"/>
</dbReference>
<protein>
    <submittedName>
        <fullName evidence="8">Cation diffusion facilitator family transporter</fullName>
    </submittedName>
</protein>
<organism evidence="8 9">
    <name type="scientific">Nonomuraea insulae</name>
    <dbReference type="NCBI Taxonomy" id="1616787"/>
    <lineage>
        <taxon>Bacteria</taxon>
        <taxon>Bacillati</taxon>
        <taxon>Actinomycetota</taxon>
        <taxon>Actinomycetes</taxon>
        <taxon>Streptosporangiales</taxon>
        <taxon>Streptosporangiaceae</taxon>
        <taxon>Nonomuraea</taxon>
    </lineage>
</organism>
<dbReference type="InterPro" id="IPR036837">
    <property type="entry name" value="Cation_efflux_CTD_sf"/>
</dbReference>
<reference evidence="9" key="1">
    <citation type="journal article" date="2019" name="Int. J. Syst. Evol. Microbiol.">
        <title>The Global Catalogue of Microorganisms (GCM) 10K type strain sequencing project: providing services to taxonomists for standard genome sequencing and annotation.</title>
        <authorList>
            <consortium name="The Broad Institute Genomics Platform"/>
            <consortium name="The Broad Institute Genome Sequencing Center for Infectious Disease"/>
            <person name="Wu L."/>
            <person name="Ma J."/>
        </authorList>
    </citation>
    <scope>NUCLEOTIDE SEQUENCE [LARGE SCALE GENOMIC DNA]</scope>
    <source>
        <strain evidence="9">CCUG 53903</strain>
    </source>
</reference>
<gene>
    <name evidence="8" type="ORF">ACFPZ3_23310</name>
</gene>
<evidence type="ECO:0000256" key="3">
    <source>
        <dbReference type="ARBA" id="ARBA00022692"/>
    </source>
</evidence>
<dbReference type="Gene3D" id="1.20.1510.10">
    <property type="entry name" value="Cation efflux protein transmembrane domain"/>
    <property type="match status" value="1"/>
</dbReference>
<dbReference type="EMBL" id="JBHSPA010000027">
    <property type="protein sequence ID" value="MFC5826811.1"/>
    <property type="molecule type" value="Genomic_DNA"/>
</dbReference>
<dbReference type="PANTHER" id="PTHR13414:SF9">
    <property type="entry name" value="PROTON-COUPLED ZINC ANTIPORTER SLC30A9, MITOCHONDRIAL"/>
    <property type="match status" value="1"/>
</dbReference>
<comment type="caution">
    <text evidence="8">The sequence shown here is derived from an EMBL/GenBank/DDBJ whole genome shotgun (WGS) entry which is preliminary data.</text>
</comment>
<dbReference type="PANTHER" id="PTHR13414">
    <property type="entry name" value="HUEL-CATION TRANSPORTER"/>
    <property type="match status" value="1"/>
</dbReference>
<feature type="transmembrane region" description="Helical" evidence="6">
    <location>
        <begin position="160"/>
        <end position="183"/>
    </location>
</feature>
<dbReference type="SUPFAM" id="SSF161111">
    <property type="entry name" value="Cation efflux protein transmembrane domain-like"/>
    <property type="match status" value="1"/>
</dbReference>
<feature type="transmembrane region" description="Helical" evidence="6">
    <location>
        <begin position="77"/>
        <end position="97"/>
    </location>
</feature>
<evidence type="ECO:0000313" key="9">
    <source>
        <dbReference type="Proteomes" id="UP001596058"/>
    </source>
</evidence>
<keyword evidence="4 6" id="KW-1133">Transmembrane helix</keyword>
<evidence type="ECO:0000256" key="4">
    <source>
        <dbReference type="ARBA" id="ARBA00022989"/>
    </source>
</evidence>
<feature type="transmembrane region" description="Helical" evidence="6">
    <location>
        <begin position="189"/>
        <end position="211"/>
    </location>
</feature>
<dbReference type="InterPro" id="IPR002524">
    <property type="entry name" value="Cation_efflux"/>
</dbReference>
<evidence type="ECO:0000259" key="7">
    <source>
        <dbReference type="Pfam" id="PF01545"/>
    </source>
</evidence>
<name>A0ABW1CQR8_9ACTN</name>
<proteinExistence type="predicted"/>
<dbReference type="SUPFAM" id="SSF160240">
    <property type="entry name" value="Cation efflux protein cytoplasmic domain-like"/>
    <property type="match status" value="1"/>
</dbReference>
<accession>A0ABW1CQR8</accession>
<feature type="transmembrane region" description="Helical" evidence="6">
    <location>
        <begin position="9"/>
        <end position="30"/>
    </location>
</feature>
<dbReference type="InterPro" id="IPR040177">
    <property type="entry name" value="SLC30A9"/>
</dbReference>
<keyword evidence="9" id="KW-1185">Reference proteome</keyword>
<dbReference type="InterPro" id="IPR027469">
    <property type="entry name" value="Cation_efflux_TMD_sf"/>
</dbReference>
<evidence type="ECO:0000256" key="2">
    <source>
        <dbReference type="ARBA" id="ARBA00022448"/>
    </source>
</evidence>
<dbReference type="RefSeq" id="WP_379516319.1">
    <property type="nucleotide sequence ID" value="NZ_JBHSPA010000027.1"/>
</dbReference>
<sequence length="310" mass="32947">MSASGGTKAIIAALSANLAIAVAKFVAAFFTGSSSMLAEGIHSVADSGNQVLLLVGGKRAARASTKEHPFGYGRERYFYAFVVAVVLFTIGAAFSVYEGVHKLSDPHPVEAPIWAFAVLIFAIIAEGFSFRTAIKESNHVRGKQSWVAFIRRSKSPELPVILLEDLGALLGLIFALFGVTMAVLTGDGVWDGIGTLMIGVLLAVIAVVLAIETKSLLVGEGASPEVEEQIRVALEGAPEVARVIHMRTLHLGPEELLVAAKIAVEHNDTATEVAHGIDEAERRIRAAVPIARVIYLEPDLDRLRSTSAST</sequence>
<feature type="domain" description="Cation efflux protein transmembrane" evidence="7">
    <location>
        <begin position="10"/>
        <end position="218"/>
    </location>
</feature>
<dbReference type="InterPro" id="IPR058533">
    <property type="entry name" value="Cation_efflux_TM"/>
</dbReference>
<evidence type="ECO:0000256" key="5">
    <source>
        <dbReference type="ARBA" id="ARBA00023136"/>
    </source>
</evidence>
<evidence type="ECO:0000313" key="8">
    <source>
        <dbReference type="EMBL" id="MFC5826811.1"/>
    </source>
</evidence>
<comment type="subcellular location">
    <subcellularLocation>
        <location evidence="1">Membrane</location>
        <topology evidence="1">Multi-pass membrane protein</topology>
    </subcellularLocation>
</comment>
<dbReference type="Proteomes" id="UP001596058">
    <property type="component" value="Unassembled WGS sequence"/>
</dbReference>